<keyword evidence="2" id="KW-1185">Reference proteome</keyword>
<proteinExistence type="predicted"/>
<organism evidence="1 2">
    <name type="scientific">Bordetella genomosp. 9</name>
    <dbReference type="NCBI Taxonomy" id="1416803"/>
    <lineage>
        <taxon>Bacteria</taxon>
        <taxon>Pseudomonadati</taxon>
        <taxon>Pseudomonadota</taxon>
        <taxon>Betaproteobacteria</taxon>
        <taxon>Burkholderiales</taxon>
        <taxon>Alcaligenaceae</taxon>
        <taxon>Bordetella</taxon>
    </lineage>
</organism>
<accession>A0A261RNV5</accession>
<reference evidence="1" key="1">
    <citation type="submission" date="2017-05" db="EMBL/GenBank/DDBJ databases">
        <title>Complete and WGS of Bordetella genogroups.</title>
        <authorList>
            <person name="Spilker T."/>
            <person name="Lipuma J."/>
        </authorList>
    </citation>
    <scope>NUCLEOTIDE SEQUENCE</scope>
    <source>
        <strain evidence="1">AU21707</strain>
    </source>
</reference>
<dbReference type="Proteomes" id="UP000216857">
    <property type="component" value="Unassembled WGS sequence"/>
</dbReference>
<sequence>MPFRPALTREELAKIRARYAPTPERAPCNYQDAVVWADVVTLLYEIKRLRAMLLKAEQLRDRFPRPDNALNPLWERFVRELSEEPCVIEQVQLKSELLSPLGKLEG</sequence>
<evidence type="ECO:0000313" key="1">
    <source>
        <dbReference type="EMBL" id="OZI26726.1"/>
    </source>
</evidence>
<protein>
    <submittedName>
        <fullName evidence="1">Uncharacterized protein</fullName>
    </submittedName>
</protein>
<dbReference type="EMBL" id="NEVJ01000001">
    <property type="protein sequence ID" value="OZI26726.1"/>
    <property type="molecule type" value="Genomic_DNA"/>
</dbReference>
<gene>
    <name evidence="1" type="ORF">CAL26_05230</name>
</gene>
<name>A0A261RNV5_9BORD</name>
<dbReference type="AlphaFoldDB" id="A0A261RNV5"/>
<evidence type="ECO:0000313" key="2">
    <source>
        <dbReference type="Proteomes" id="UP000216857"/>
    </source>
</evidence>
<comment type="caution">
    <text evidence="1">The sequence shown here is derived from an EMBL/GenBank/DDBJ whole genome shotgun (WGS) entry which is preliminary data.</text>
</comment>